<feature type="region of interest" description="Disordered" evidence="1">
    <location>
        <begin position="188"/>
        <end position="210"/>
    </location>
</feature>
<evidence type="ECO:0000313" key="2">
    <source>
        <dbReference type="EMBL" id="QJA55859.1"/>
    </source>
</evidence>
<dbReference type="EMBL" id="MT141186">
    <property type="protein sequence ID" value="QJA55859.1"/>
    <property type="molecule type" value="Genomic_DNA"/>
</dbReference>
<protein>
    <submittedName>
        <fullName evidence="2">Uncharacterized protein</fullName>
    </submittedName>
</protein>
<feature type="region of interest" description="Disordered" evidence="1">
    <location>
        <begin position="1"/>
        <end position="47"/>
    </location>
</feature>
<reference evidence="2" key="1">
    <citation type="submission" date="2020-03" db="EMBL/GenBank/DDBJ databases">
        <title>The deep terrestrial virosphere.</title>
        <authorList>
            <person name="Holmfeldt K."/>
            <person name="Nilsson E."/>
            <person name="Simone D."/>
            <person name="Lopez-Fernandez M."/>
            <person name="Wu X."/>
            <person name="de Brujin I."/>
            <person name="Lundin D."/>
            <person name="Andersson A."/>
            <person name="Bertilsson S."/>
            <person name="Dopson M."/>
        </authorList>
    </citation>
    <scope>NUCLEOTIDE SEQUENCE</scope>
    <source>
        <strain evidence="2">MM415B01979</strain>
    </source>
</reference>
<evidence type="ECO:0000256" key="1">
    <source>
        <dbReference type="SAM" id="MobiDB-lite"/>
    </source>
</evidence>
<proteinExistence type="predicted"/>
<feature type="compositionally biased region" description="Acidic residues" evidence="1">
    <location>
        <begin position="27"/>
        <end position="42"/>
    </location>
</feature>
<name>A0A6M3IEI8_9ZZZZ</name>
<feature type="compositionally biased region" description="Basic and acidic residues" evidence="1">
    <location>
        <begin position="192"/>
        <end position="210"/>
    </location>
</feature>
<sequence length="210" mass="23308">MGRRPKDWQEGNIPGFDVSGQPLTDTVEIEESGPEIPEDENPLDPAEQQAVAGDLRAQLLELLKDPEIATEAIRAALQTREGRQVLSGVVSRENKPTKGKYTRNYANEPALRVYGGLEVAHPQGYIPLPPSYIARYLTPTGNTTDHKEEAARDDQGEPIRTDMYNYWLDLRQRGEHMESAVKSDISAGVFRGGKDDGEFVPQRDDPGLPI</sequence>
<organism evidence="2">
    <name type="scientific">viral metagenome</name>
    <dbReference type="NCBI Taxonomy" id="1070528"/>
    <lineage>
        <taxon>unclassified sequences</taxon>
        <taxon>metagenomes</taxon>
        <taxon>organismal metagenomes</taxon>
    </lineage>
</organism>
<dbReference type="AlphaFoldDB" id="A0A6M3IEI8"/>
<gene>
    <name evidence="2" type="ORF">MM415B01979_0005</name>
</gene>
<accession>A0A6M3IEI8</accession>